<dbReference type="Gene3D" id="2.60.40.760">
    <property type="entry name" value="Expansin, cellulose-binding-like domain"/>
    <property type="match status" value="2"/>
</dbReference>
<dbReference type="PROSITE" id="PS50842">
    <property type="entry name" value="EXPANSIN_EG45"/>
    <property type="match status" value="2"/>
</dbReference>
<dbReference type="PRINTS" id="PR01226">
    <property type="entry name" value="EXPANSIN"/>
</dbReference>
<dbReference type="Gene3D" id="2.40.40.10">
    <property type="entry name" value="RlpA-like domain"/>
    <property type="match status" value="2"/>
</dbReference>
<evidence type="ECO:0000256" key="7">
    <source>
        <dbReference type="ARBA" id="ARBA00023136"/>
    </source>
</evidence>
<evidence type="ECO:0000256" key="2">
    <source>
        <dbReference type="ARBA" id="ARBA00004191"/>
    </source>
</evidence>
<dbReference type="GO" id="GO:0016020">
    <property type="term" value="C:membrane"/>
    <property type="evidence" value="ECO:0007669"/>
    <property type="project" value="UniProtKB-SubCell"/>
</dbReference>
<evidence type="ECO:0000259" key="11">
    <source>
        <dbReference type="PROSITE" id="PS50842"/>
    </source>
</evidence>
<dbReference type="InterPro" id="IPR036908">
    <property type="entry name" value="RlpA-like_sf"/>
</dbReference>
<dbReference type="InterPro" id="IPR007118">
    <property type="entry name" value="Expan_Lol_pI"/>
</dbReference>
<organism evidence="13 14">
    <name type="scientific">Paspalum notatum var. saurae</name>
    <dbReference type="NCBI Taxonomy" id="547442"/>
    <lineage>
        <taxon>Eukaryota</taxon>
        <taxon>Viridiplantae</taxon>
        <taxon>Streptophyta</taxon>
        <taxon>Embryophyta</taxon>
        <taxon>Tracheophyta</taxon>
        <taxon>Spermatophyta</taxon>
        <taxon>Magnoliopsida</taxon>
        <taxon>Liliopsida</taxon>
        <taxon>Poales</taxon>
        <taxon>Poaceae</taxon>
        <taxon>PACMAD clade</taxon>
        <taxon>Panicoideae</taxon>
        <taxon>Andropogonodae</taxon>
        <taxon>Paspaleae</taxon>
        <taxon>Paspalinae</taxon>
        <taxon>Paspalum</taxon>
    </lineage>
</organism>
<dbReference type="EMBL" id="CP144749">
    <property type="protein sequence ID" value="WVZ77045.1"/>
    <property type="molecule type" value="Genomic_DNA"/>
</dbReference>
<evidence type="ECO:0000256" key="3">
    <source>
        <dbReference type="ARBA" id="ARBA00005392"/>
    </source>
</evidence>
<dbReference type="CDD" id="cd22274">
    <property type="entry name" value="DPBB_EXPA_N"/>
    <property type="match status" value="2"/>
</dbReference>
<feature type="domain" description="Expansin-like CBD" evidence="12">
    <location>
        <begin position="175"/>
        <end position="255"/>
    </location>
</feature>
<dbReference type="GO" id="GO:0005576">
    <property type="term" value="C:extracellular region"/>
    <property type="evidence" value="ECO:0007669"/>
    <property type="project" value="InterPro"/>
</dbReference>
<dbReference type="SUPFAM" id="SSF50685">
    <property type="entry name" value="Barwin-like endoglucanases"/>
    <property type="match status" value="2"/>
</dbReference>
<reference evidence="13 14" key="1">
    <citation type="submission" date="2024-02" db="EMBL/GenBank/DDBJ databases">
        <title>High-quality chromosome-scale genome assembly of Pensacola bahiagrass (Paspalum notatum Flugge var. saurae).</title>
        <authorList>
            <person name="Vega J.M."/>
            <person name="Podio M."/>
            <person name="Orjuela J."/>
            <person name="Siena L.A."/>
            <person name="Pessino S.C."/>
            <person name="Combes M.C."/>
            <person name="Mariac C."/>
            <person name="Albertini E."/>
            <person name="Pupilli F."/>
            <person name="Ortiz J.P.A."/>
            <person name="Leblanc O."/>
        </authorList>
    </citation>
    <scope>NUCLEOTIDE SEQUENCE [LARGE SCALE GENOMIC DNA]</scope>
    <source>
        <strain evidence="13">R1</strain>
        <tissue evidence="13">Leaf</tissue>
    </source>
</reference>
<evidence type="ECO:0000256" key="1">
    <source>
        <dbReference type="ARBA" id="ARBA00004170"/>
    </source>
</evidence>
<protein>
    <recommendedName>
        <fullName evidence="15">Expansin</fullName>
    </recommendedName>
</protein>
<dbReference type="GO" id="GO:0009664">
    <property type="term" value="P:plant-type cell wall organization"/>
    <property type="evidence" value="ECO:0007669"/>
    <property type="project" value="InterPro"/>
</dbReference>
<evidence type="ECO:0000313" key="14">
    <source>
        <dbReference type="Proteomes" id="UP001341281"/>
    </source>
</evidence>
<evidence type="ECO:0000256" key="9">
    <source>
        <dbReference type="ARBA" id="ARBA00023316"/>
    </source>
</evidence>
<evidence type="ECO:0000256" key="5">
    <source>
        <dbReference type="ARBA" id="ARBA00022525"/>
    </source>
</evidence>
<dbReference type="InterPro" id="IPR007117">
    <property type="entry name" value="Expansin_CBD"/>
</dbReference>
<dbReference type="InterPro" id="IPR009009">
    <property type="entry name" value="RlpA-like_DPBB"/>
</dbReference>
<keyword evidence="8" id="KW-0325">Glycoprotein</keyword>
<comment type="similarity">
    <text evidence="3">Belongs to the expansin family. Expansin A subfamily.</text>
</comment>
<proteinExistence type="inferred from homology"/>
<dbReference type="PANTHER" id="PTHR31867">
    <property type="entry name" value="EXPANSIN-A15"/>
    <property type="match status" value="1"/>
</dbReference>
<dbReference type="Pfam" id="PF03330">
    <property type="entry name" value="DPBB_1"/>
    <property type="match status" value="2"/>
</dbReference>
<feature type="domain" description="Expansin-like EG45" evidence="11">
    <location>
        <begin position="315"/>
        <end position="428"/>
    </location>
</feature>
<evidence type="ECO:0000256" key="10">
    <source>
        <dbReference type="SAM" id="SignalP"/>
    </source>
</evidence>
<sequence length="523" mass="55619">MLLITVVGGWALAMAAADAAAPAGAPAPTVWQRAHATFYGGADASGTMGGACGYGNLYAQGYGMRTAALSTVLFNDGASCGQCYKIACDRKTVADQAWCKPGVTVTVTATNFCPPNLELPDGGWCNARRPHFDMAQPAWEKIGAATSAGIIPVIYQRVPCVRRGGVRFLINGHDYFNLVLVSNIAGAGSIKSMDVQSSDSSNWMPMARNWGANWQSLAYLSGKRLSFRVTLTDGQTLIFTNVVPAGWAFGLTFASNLQFKNGSGSIVLLALGCALAVATADVTTTAPSSPSPAPTGWLRADATFYGGADASGTMGGACGYGNLYAQGYGSRTTALSTVLFNDGASCGQCYKIACDRKMDPTWCKPGVTVTVTATNFCPPNWELPNGGWCNTTRPHFDMAQPAWEKIGVYSGGNIPVIYQRVPCVRRGGVRFTINGHDYFNLVLVTNVAAAGSIKSMEVKASDSNDWMPMARNWGANWHSLSYLTGKMLSFRVTITDGQTLEFTNVVPPRWTFGITIASNLQFN</sequence>
<keyword evidence="7" id="KW-0472">Membrane</keyword>
<dbReference type="PRINTS" id="PR01225">
    <property type="entry name" value="EXPANSNFAMLY"/>
</dbReference>
<feature type="domain" description="Expansin-like CBD" evidence="12">
    <location>
        <begin position="438"/>
        <end position="518"/>
    </location>
</feature>
<dbReference type="InterPro" id="IPR002963">
    <property type="entry name" value="Expansin"/>
</dbReference>
<comment type="subcellular location">
    <subcellularLocation>
        <location evidence="1">Membrane</location>
        <topology evidence="1">Peripheral membrane protein</topology>
    </subcellularLocation>
    <subcellularLocation>
        <location evidence="2">Secreted</location>
        <location evidence="2">Cell wall</location>
    </subcellularLocation>
</comment>
<dbReference type="InterPro" id="IPR007112">
    <property type="entry name" value="Expansin/allergen_DPBB_dom"/>
</dbReference>
<keyword evidence="5" id="KW-0964">Secreted</keyword>
<keyword evidence="4" id="KW-0134">Cell wall</keyword>
<keyword evidence="6 10" id="KW-0732">Signal</keyword>
<accession>A0AAQ3TSI9</accession>
<dbReference type="PROSITE" id="PS50843">
    <property type="entry name" value="EXPANSIN_CBD"/>
    <property type="match status" value="2"/>
</dbReference>
<feature type="domain" description="Expansin-like EG45" evidence="11">
    <location>
        <begin position="49"/>
        <end position="165"/>
    </location>
</feature>
<evidence type="ECO:0000259" key="12">
    <source>
        <dbReference type="PROSITE" id="PS50843"/>
    </source>
</evidence>
<dbReference type="Pfam" id="PF01357">
    <property type="entry name" value="Expansin_C"/>
    <property type="match status" value="2"/>
</dbReference>
<feature type="chain" id="PRO_5042879053" description="Expansin" evidence="10">
    <location>
        <begin position="20"/>
        <end position="523"/>
    </location>
</feature>
<evidence type="ECO:0000256" key="4">
    <source>
        <dbReference type="ARBA" id="ARBA00022512"/>
    </source>
</evidence>
<evidence type="ECO:0000256" key="6">
    <source>
        <dbReference type="ARBA" id="ARBA00022729"/>
    </source>
</evidence>
<gene>
    <name evidence="13" type="ORF">U9M48_024948</name>
</gene>
<dbReference type="SUPFAM" id="SSF49590">
    <property type="entry name" value="PHL pollen allergen"/>
    <property type="match status" value="2"/>
</dbReference>
<dbReference type="Proteomes" id="UP001341281">
    <property type="component" value="Chromosome 05"/>
</dbReference>
<dbReference type="AlphaFoldDB" id="A0AAQ3TSI9"/>
<evidence type="ECO:0000313" key="13">
    <source>
        <dbReference type="EMBL" id="WVZ77045.1"/>
    </source>
</evidence>
<keyword evidence="14" id="KW-1185">Reference proteome</keyword>
<evidence type="ECO:0008006" key="15">
    <source>
        <dbReference type="Google" id="ProtNLM"/>
    </source>
</evidence>
<evidence type="ECO:0000256" key="8">
    <source>
        <dbReference type="ARBA" id="ARBA00023180"/>
    </source>
</evidence>
<keyword evidence="9" id="KW-0961">Cell wall biogenesis/degradation</keyword>
<dbReference type="InterPro" id="IPR036749">
    <property type="entry name" value="Expansin_CBD_sf"/>
</dbReference>
<feature type="signal peptide" evidence="10">
    <location>
        <begin position="1"/>
        <end position="19"/>
    </location>
</feature>
<name>A0AAQ3TSI9_PASNO</name>
<dbReference type="SMART" id="SM00837">
    <property type="entry name" value="DPBB_1"/>
    <property type="match status" value="2"/>
</dbReference>